<protein>
    <submittedName>
        <fullName evidence="8">RNA polymerase sigma-70 factor, ECF subfamily</fullName>
    </submittedName>
</protein>
<dbReference type="InterPro" id="IPR036388">
    <property type="entry name" value="WH-like_DNA-bd_sf"/>
</dbReference>
<evidence type="ECO:0000259" key="7">
    <source>
        <dbReference type="Pfam" id="PF08281"/>
    </source>
</evidence>
<gene>
    <name evidence="8" type="ORF">SAMN04489751_2316</name>
</gene>
<dbReference type="PANTHER" id="PTHR43133">
    <property type="entry name" value="RNA POLYMERASE ECF-TYPE SIGMA FACTO"/>
    <property type="match status" value="1"/>
</dbReference>
<evidence type="ECO:0000256" key="3">
    <source>
        <dbReference type="ARBA" id="ARBA00023082"/>
    </source>
</evidence>
<keyword evidence="2" id="KW-0805">Transcription regulation</keyword>
<dbReference type="SUPFAM" id="SSF88946">
    <property type="entry name" value="Sigma2 domain of RNA polymerase sigma factors"/>
    <property type="match status" value="1"/>
</dbReference>
<feature type="domain" description="RNA polymerase sigma factor 70 region 4 type 2" evidence="7">
    <location>
        <begin position="179"/>
        <end position="228"/>
    </location>
</feature>
<reference evidence="8" key="1">
    <citation type="submission" date="2016-10" db="EMBL/GenBank/DDBJ databases">
        <authorList>
            <person name="Varghese N."/>
            <person name="Submissions S."/>
        </authorList>
    </citation>
    <scope>NUCLEOTIDE SEQUENCE [LARGE SCALE GENOMIC DNA]</scope>
    <source>
        <strain evidence="8">DSM 22082</strain>
    </source>
</reference>
<dbReference type="CDD" id="cd06171">
    <property type="entry name" value="Sigma70_r4"/>
    <property type="match status" value="1"/>
</dbReference>
<evidence type="ECO:0000259" key="6">
    <source>
        <dbReference type="Pfam" id="PF04542"/>
    </source>
</evidence>
<evidence type="ECO:0000313" key="8">
    <source>
        <dbReference type="EMBL" id="SDS56992.1"/>
    </source>
</evidence>
<dbReference type="Gene3D" id="1.10.1740.10">
    <property type="match status" value="1"/>
</dbReference>
<evidence type="ECO:0000256" key="2">
    <source>
        <dbReference type="ARBA" id="ARBA00023015"/>
    </source>
</evidence>
<dbReference type="InterPro" id="IPR013249">
    <property type="entry name" value="RNA_pol_sigma70_r4_t2"/>
</dbReference>
<dbReference type="Proteomes" id="UP000199700">
    <property type="component" value="Chromosome"/>
</dbReference>
<dbReference type="STRING" id="629680.SAMN04489751_2316"/>
<dbReference type="GO" id="GO:0006352">
    <property type="term" value="P:DNA-templated transcription initiation"/>
    <property type="evidence" value="ECO:0007669"/>
    <property type="project" value="InterPro"/>
</dbReference>
<keyword evidence="4" id="KW-0238">DNA-binding</keyword>
<evidence type="ECO:0000313" key="9">
    <source>
        <dbReference type="Proteomes" id="UP000199700"/>
    </source>
</evidence>
<organism evidence="8 9">
    <name type="scientific">Brevibacterium sandarakinum</name>
    <dbReference type="NCBI Taxonomy" id="629680"/>
    <lineage>
        <taxon>Bacteria</taxon>
        <taxon>Bacillati</taxon>
        <taxon>Actinomycetota</taxon>
        <taxon>Actinomycetes</taxon>
        <taxon>Micrococcales</taxon>
        <taxon>Brevibacteriaceae</taxon>
        <taxon>Brevibacterium</taxon>
    </lineage>
</organism>
<evidence type="ECO:0000256" key="5">
    <source>
        <dbReference type="ARBA" id="ARBA00023163"/>
    </source>
</evidence>
<dbReference type="InterPro" id="IPR013324">
    <property type="entry name" value="RNA_pol_sigma_r3/r4-like"/>
</dbReference>
<keyword evidence="5" id="KW-0804">Transcription</keyword>
<dbReference type="AlphaFoldDB" id="A0A1H1T9S0"/>
<dbReference type="InterPro" id="IPR039425">
    <property type="entry name" value="RNA_pol_sigma-70-like"/>
</dbReference>
<keyword evidence="9" id="KW-1185">Reference proteome</keyword>
<dbReference type="Pfam" id="PF08281">
    <property type="entry name" value="Sigma70_r4_2"/>
    <property type="match status" value="1"/>
</dbReference>
<sequence>MWSVLPTVQTAVIDEPHARFQKNSPVLAEWTFCGVECVLTTGVVAYDVDMTGHDDRFDIVTLVVRAREGDIDAFESLVDRYETKLLRFCLRTLGGRQDAEDVVQDTLVQAWKSMNTLSEPAAFGTWIYRLASNKCTDMLRRRMARPSDAQDPDDMRIHADNRVSVEKSVEARTALEHFSEVLQTLSSQQRVTWVLHQMEGLSYAEVATTLGVSEGSVRGRIHRARAALVEGMEGWT</sequence>
<dbReference type="GO" id="GO:0016987">
    <property type="term" value="F:sigma factor activity"/>
    <property type="evidence" value="ECO:0007669"/>
    <property type="project" value="UniProtKB-KW"/>
</dbReference>
<dbReference type="PANTHER" id="PTHR43133:SF8">
    <property type="entry name" value="RNA POLYMERASE SIGMA FACTOR HI_1459-RELATED"/>
    <property type="match status" value="1"/>
</dbReference>
<dbReference type="EMBL" id="LT629739">
    <property type="protein sequence ID" value="SDS56992.1"/>
    <property type="molecule type" value="Genomic_DNA"/>
</dbReference>
<dbReference type="GO" id="GO:0003677">
    <property type="term" value="F:DNA binding"/>
    <property type="evidence" value="ECO:0007669"/>
    <property type="project" value="UniProtKB-KW"/>
</dbReference>
<accession>A0A1H1T9S0</accession>
<dbReference type="Pfam" id="PF04542">
    <property type="entry name" value="Sigma70_r2"/>
    <property type="match status" value="1"/>
</dbReference>
<dbReference type="InterPro" id="IPR014284">
    <property type="entry name" value="RNA_pol_sigma-70_dom"/>
</dbReference>
<evidence type="ECO:0000256" key="4">
    <source>
        <dbReference type="ARBA" id="ARBA00023125"/>
    </source>
</evidence>
<comment type="similarity">
    <text evidence="1">Belongs to the sigma-70 factor family. ECF subfamily.</text>
</comment>
<dbReference type="NCBIfam" id="TIGR02937">
    <property type="entry name" value="sigma70-ECF"/>
    <property type="match status" value="1"/>
</dbReference>
<dbReference type="Gene3D" id="1.10.10.10">
    <property type="entry name" value="Winged helix-like DNA-binding domain superfamily/Winged helix DNA-binding domain"/>
    <property type="match status" value="1"/>
</dbReference>
<keyword evidence="3" id="KW-0731">Sigma factor</keyword>
<dbReference type="SUPFAM" id="SSF88659">
    <property type="entry name" value="Sigma3 and sigma4 domains of RNA polymerase sigma factors"/>
    <property type="match status" value="1"/>
</dbReference>
<proteinExistence type="inferred from homology"/>
<feature type="domain" description="RNA polymerase sigma-70 region 2" evidence="6">
    <location>
        <begin position="77"/>
        <end position="143"/>
    </location>
</feature>
<evidence type="ECO:0000256" key="1">
    <source>
        <dbReference type="ARBA" id="ARBA00010641"/>
    </source>
</evidence>
<dbReference type="InterPro" id="IPR013325">
    <property type="entry name" value="RNA_pol_sigma_r2"/>
</dbReference>
<dbReference type="InterPro" id="IPR007627">
    <property type="entry name" value="RNA_pol_sigma70_r2"/>
</dbReference>
<name>A0A1H1T9S0_BRESA</name>